<evidence type="ECO:0000313" key="3">
    <source>
        <dbReference type="Proteomes" id="UP000077521"/>
    </source>
</evidence>
<proteinExistence type="predicted"/>
<dbReference type="EMBL" id="LWDF02000783">
    <property type="protein sequence ID" value="KAE8242669.1"/>
    <property type="molecule type" value="Genomic_DNA"/>
</dbReference>
<evidence type="ECO:0008006" key="4">
    <source>
        <dbReference type="Google" id="ProtNLM"/>
    </source>
</evidence>
<sequence length="463" mass="51330">MSDTPARNTRSSGPSMDEFRALESAQATLGQTLNDQLANLRNKQNSDIEGVRAQIHSVSTEQNSRLDEIQTSVNTILSSLQLGPTAGVGSSPPAPPASQTPASSVPPVAPVTSLTEAQSIPTRPSDMEQSSSTGGGATVAAVPTKQVYNIKSDDISTFDGTPENLELFLARVQAVRFAENDANWDRAVLRAIPLALRGRAAIWHSTLTDRQRAGLFRIDAWFEALRENFSPHPSIVRRQARERAWEYEVEDILGYVFAKVALLKVAYPSLAEGEVVHEVAERLPVELQMLLRQPHERQPSLVKFRAELRVQEVFWRVHYNRPLRVVTTEESDVPPSKKRTSTFAELVTPSALAITPAPPSSTRGSVAQRRGKPYSEDFDPSRIGQGKSPRSGKDTMFYRVPDTTETIWCERPCRRCGANHFDFAHEQFASRPQVRFAEEEEDDGYPAVSYVAESNDRGDSQSF</sequence>
<evidence type="ECO:0000256" key="1">
    <source>
        <dbReference type="SAM" id="MobiDB-lite"/>
    </source>
</evidence>
<organism evidence="2 3">
    <name type="scientific">Tilletia indica</name>
    <dbReference type="NCBI Taxonomy" id="43049"/>
    <lineage>
        <taxon>Eukaryota</taxon>
        <taxon>Fungi</taxon>
        <taxon>Dikarya</taxon>
        <taxon>Basidiomycota</taxon>
        <taxon>Ustilaginomycotina</taxon>
        <taxon>Exobasidiomycetes</taxon>
        <taxon>Tilletiales</taxon>
        <taxon>Tilletiaceae</taxon>
        <taxon>Tilletia</taxon>
    </lineage>
</organism>
<feature type="region of interest" description="Disordered" evidence="1">
    <location>
        <begin position="84"/>
        <end position="138"/>
    </location>
</feature>
<protein>
    <recommendedName>
        <fullName evidence="4">Retrotransposon gag domain-containing protein</fullName>
    </recommendedName>
</protein>
<dbReference type="AlphaFoldDB" id="A0A177THS8"/>
<dbReference type="Proteomes" id="UP000077521">
    <property type="component" value="Unassembled WGS sequence"/>
</dbReference>
<gene>
    <name evidence="2" type="ORF">A4X13_0g7061</name>
</gene>
<name>A0A177THS8_9BASI</name>
<feature type="compositionally biased region" description="Polar residues" evidence="1">
    <location>
        <begin position="114"/>
        <end position="132"/>
    </location>
</feature>
<evidence type="ECO:0000313" key="2">
    <source>
        <dbReference type="EMBL" id="KAE8242669.1"/>
    </source>
</evidence>
<reference evidence="2" key="1">
    <citation type="submission" date="2016-04" db="EMBL/GenBank/DDBJ databases">
        <authorList>
            <person name="Nguyen H.D."/>
            <person name="Samba Siva P."/>
            <person name="Cullis J."/>
            <person name="Levesque C.A."/>
            <person name="Hambleton S."/>
        </authorList>
    </citation>
    <scope>NUCLEOTIDE SEQUENCE</scope>
    <source>
        <strain evidence="2">DAOMC 236416</strain>
    </source>
</reference>
<comment type="caution">
    <text evidence="2">The sequence shown here is derived from an EMBL/GenBank/DDBJ whole genome shotgun (WGS) entry which is preliminary data.</text>
</comment>
<feature type="compositionally biased region" description="Low complexity" evidence="1">
    <location>
        <begin position="99"/>
        <end position="113"/>
    </location>
</feature>
<keyword evidence="3" id="KW-1185">Reference proteome</keyword>
<feature type="region of interest" description="Disordered" evidence="1">
    <location>
        <begin position="353"/>
        <end position="397"/>
    </location>
</feature>
<reference evidence="2" key="2">
    <citation type="journal article" date="2019" name="IMA Fungus">
        <title>Genome sequencing and comparison of five Tilletia species to identify candidate genes for the detection of regulated species infecting wheat.</title>
        <authorList>
            <person name="Nguyen H.D.T."/>
            <person name="Sultana T."/>
            <person name="Kesanakurti P."/>
            <person name="Hambleton S."/>
        </authorList>
    </citation>
    <scope>NUCLEOTIDE SEQUENCE</scope>
    <source>
        <strain evidence="2">DAOMC 236416</strain>
    </source>
</reference>
<accession>A0A177THS8</accession>